<protein>
    <submittedName>
        <fullName evidence="1">Uncharacterized protein</fullName>
    </submittedName>
</protein>
<organism evidence="1 2">
    <name type="scientific">Leptospira idonii</name>
    <dbReference type="NCBI Taxonomy" id="1193500"/>
    <lineage>
        <taxon>Bacteria</taxon>
        <taxon>Pseudomonadati</taxon>
        <taxon>Spirochaetota</taxon>
        <taxon>Spirochaetia</taxon>
        <taxon>Leptospirales</taxon>
        <taxon>Leptospiraceae</taxon>
        <taxon>Leptospira</taxon>
    </lineage>
</organism>
<accession>A0A4R9M4S0</accession>
<dbReference type="RefSeq" id="WP_135758496.1">
    <property type="nucleotide sequence ID" value="NZ_RQHW01000002.1"/>
</dbReference>
<gene>
    <name evidence="1" type="ORF">EHS15_00105</name>
</gene>
<name>A0A4R9M4S0_9LEPT</name>
<dbReference type="AlphaFoldDB" id="A0A4R9M4S0"/>
<proteinExistence type="predicted"/>
<dbReference type="Proteomes" id="UP000298058">
    <property type="component" value="Unassembled WGS sequence"/>
</dbReference>
<reference evidence="1" key="1">
    <citation type="journal article" date="2019" name="PLoS Negl. Trop. Dis.">
        <title>Revisiting the worldwide diversity of Leptospira species in the environment.</title>
        <authorList>
            <person name="Vincent A.T."/>
            <person name="Schiettekatte O."/>
            <person name="Bourhy P."/>
            <person name="Veyrier F.J."/>
            <person name="Picardeau M."/>
        </authorList>
    </citation>
    <scope>NUCLEOTIDE SEQUENCE [LARGE SCALE GENOMIC DNA]</scope>
    <source>
        <strain evidence="1">201300427</strain>
    </source>
</reference>
<keyword evidence="2" id="KW-1185">Reference proteome</keyword>
<sequence length="151" mass="17410">MNIEALEKNFTPFLGKRDGYIAQGSYLAQPVAPAEKQKHSDFMELTIHLKDPVLELAPGDDGLPDEERRKHAHACKERVLAAMEKQGSVLYVGHYFWHHQFLIYTYLQEHQITAIAVELSKIMEEVPVRCHLSTALREDANWEAMNFFTEK</sequence>
<evidence type="ECO:0000313" key="1">
    <source>
        <dbReference type="EMBL" id="TGN20961.1"/>
    </source>
</evidence>
<comment type="caution">
    <text evidence="1">The sequence shown here is derived from an EMBL/GenBank/DDBJ whole genome shotgun (WGS) entry which is preliminary data.</text>
</comment>
<dbReference type="EMBL" id="RQHW01000002">
    <property type="protein sequence ID" value="TGN20961.1"/>
    <property type="molecule type" value="Genomic_DNA"/>
</dbReference>
<evidence type="ECO:0000313" key="2">
    <source>
        <dbReference type="Proteomes" id="UP000298058"/>
    </source>
</evidence>